<dbReference type="EMBL" id="QUMO01000001">
    <property type="protein sequence ID" value="REF88812.1"/>
    <property type="molecule type" value="Genomic_DNA"/>
</dbReference>
<feature type="compositionally biased region" description="Basic residues" evidence="7">
    <location>
        <begin position="443"/>
        <end position="453"/>
    </location>
</feature>
<comment type="subcellular location">
    <subcellularLocation>
        <location evidence="1">Cell membrane</location>
    </subcellularLocation>
</comment>
<dbReference type="SUPFAM" id="SSF111369">
    <property type="entry name" value="HlyD-like secretion proteins"/>
    <property type="match status" value="1"/>
</dbReference>
<evidence type="ECO:0000256" key="3">
    <source>
        <dbReference type="ARBA" id="ARBA00022448"/>
    </source>
</evidence>
<dbReference type="Pfam" id="PF25876">
    <property type="entry name" value="HH_MFP_RND"/>
    <property type="match status" value="1"/>
</dbReference>
<feature type="domain" description="Multidrug resistance protein MdtA-like C-terminal permuted SH3" evidence="12">
    <location>
        <begin position="360"/>
        <end position="420"/>
    </location>
</feature>
<keyword evidence="4" id="KW-1003">Cell membrane</keyword>
<dbReference type="InterPro" id="IPR058624">
    <property type="entry name" value="MdtA-like_HH"/>
</dbReference>
<evidence type="ECO:0000256" key="4">
    <source>
        <dbReference type="ARBA" id="ARBA00022475"/>
    </source>
</evidence>
<dbReference type="Pfam" id="PF25917">
    <property type="entry name" value="BSH_RND"/>
    <property type="match status" value="1"/>
</dbReference>
<evidence type="ECO:0000256" key="6">
    <source>
        <dbReference type="ARBA" id="ARBA00023136"/>
    </source>
</evidence>
<dbReference type="AlphaFoldDB" id="A0A3D9Z0W4"/>
<reference evidence="13 14" key="1">
    <citation type="submission" date="2018-08" db="EMBL/GenBank/DDBJ databases">
        <title>Genomic Encyclopedia of Type Strains, Phase IV (KMG-IV): sequencing the most valuable type-strain genomes for metagenomic binning, comparative biology and taxonomic classification.</title>
        <authorList>
            <person name="Goeker M."/>
        </authorList>
    </citation>
    <scope>NUCLEOTIDE SEQUENCE [LARGE SCALE GENOMIC DNA]</scope>
    <source>
        <strain evidence="13 14">BW863</strain>
    </source>
</reference>
<proteinExistence type="inferred from homology"/>
<evidence type="ECO:0000313" key="14">
    <source>
        <dbReference type="Proteomes" id="UP000256900"/>
    </source>
</evidence>
<dbReference type="Gene3D" id="2.40.30.170">
    <property type="match status" value="1"/>
</dbReference>
<dbReference type="PANTHER" id="PTHR30469">
    <property type="entry name" value="MULTIDRUG RESISTANCE PROTEIN MDTA"/>
    <property type="match status" value="1"/>
</dbReference>
<dbReference type="InterPro" id="IPR058626">
    <property type="entry name" value="MdtA-like_b-barrel"/>
</dbReference>
<dbReference type="Pfam" id="PF25944">
    <property type="entry name" value="Beta-barrel_RND"/>
    <property type="match status" value="1"/>
</dbReference>
<dbReference type="GO" id="GO:1990281">
    <property type="term" value="C:efflux pump complex"/>
    <property type="evidence" value="ECO:0007669"/>
    <property type="project" value="TreeGrafter"/>
</dbReference>
<feature type="transmembrane region" description="Helical" evidence="8">
    <location>
        <begin position="59"/>
        <end position="77"/>
    </location>
</feature>
<dbReference type="InterPro" id="IPR058627">
    <property type="entry name" value="MdtA-like_C"/>
</dbReference>
<keyword evidence="8" id="KW-0812">Transmembrane</keyword>
<keyword evidence="5" id="KW-0997">Cell inner membrane</keyword>
<dbReference type="InterPro" id="IPR006143">
    <property type="entry name" value="RND_pump_MFP"/>
</dbReference>
<evidence type="ECO:0000256" key="7">
    <source>
        <dbReference type="SAM" id="MobiDB-lite"/>
    </source>
</evidence>
<evidence type="ECO:0000256" key="8">
    <source>
        <dbReference type="SAM" id="Phobius"/>
    </source>
</evidence>
<feature type="domain" description="Multidrug resistance protein MdtA-like beta-barrel" evidence="11">
    <location>
        <begin position="272"/>
        <end position="353"/>
    </location>
</feature>
<dbReference type="NCBIfam" id="TIGR01730">
    <property type="entry name" value="RND_mfp"/>
    <property type="match status" value="1"/>
</dbReference>
<keyword evidence="14" id="KW-1185">Reference proteome</keyword>
<name>A0A3D9Z0W4_9HYPH</name>
<dbReference type="Gene3D" id="2.40.420.20">
    <property type="match status" value="1"/>
</dbReference>
<keyword evidence="3" id="KW-0813">Transport</keyword>
<sequence>MDEKVDPTRRPPPPGDAREPGPAQAEPLARKTQPEIPAPAVSPPPEKEGPPEPRRRRSFVGFLIGLIVIGGLGYYGYRVFFAPAPATHTHGQRAGGAPQSVGVATIGTGDIKIIYGGLGTVTPLATITVRTQINGILMEVPFKEGQYVKKGDLLAQIDDRPYKLAKAQYEGQLAHDQGLLQQAQTDLVRYQTLVAQNSIAKQQAEDQVYIVKQYQGSVQTDQAQIDTQTLNIAYCHITAPVTGRVGLRLVDPGNYVQTSDTTGIAVVTQLQPISVIFSLPEDDIPDVMAQMKSATALTATVYDRANVHELGTGDVTVLDNQIDTTTGMVKFRAEFPNADESLFPNQFVNVQVLARTLKGVVTAPVPAIQRGAPGTFVYLVNADNTVSVRKLTLGPTEGNMVQVLSGLKQGDRVVTDGTDRLTDGAKVFVPGAQSTAAPEGAAGHHHHHQRNPE</sequence>
<accession>A0A3D9Z0W4</accession>
<evidence type="ECO:0000313" key="13">
    <source>
        <dbReference type="EMBL" id="REF88812.1"/>
    </source>
</evidence>
<comment type="caution">
    <text evidence="13">The sequence shown here is derived from an EMBL/GenBank/DDBJ whole genome shotgun (WGS) entry which is preliminary data.</text>
</comment>
<evidence type="ECO:0000259" key="9">
    <source>
        <dbReference type="Pfam" id="PF25876"/>
    </source>
</evidence>
<evidence type="ECO:0000256" key="2">
    <source>
        <dbReference type="ARBA" id="ARBA00009477"/>
    </source>
</evidence>
<dbReference type="GO" id="GO:0015562">
    <property type="term" value="F:efflux transmembrane transporter activity"/>
    <property type="evidence" value="ECO:0007669"/>
    <property type="project" value="TreeGrafter"/>
</dbReference>
<evidence type="ECO:0000256" key="5">
    <source>
        <dbReference type="ARBA" id="ARBA00022519"/>
    </source>
</evidence>
<dbReference type="Proteomes" id="UP000256900">
    <property type="component" value="Unassembled WGS sequence"/>
</dbReference>
<evidence type="ECO:0000256" key="1">
    <source>
        <dbReference type="ARBA" id="ARBA00004236"/>
    </source>
</evidence>
<gene>
    <name evidence="13" type="ORF">DES32_0020</name>
</gene>
<evidence type="ECO:0000259" key="11">
    <source>
        <dbReference type="Pfam" id="PF25944"/>
    </source>
</evidence>
<evidence type="ECO:0000259" key="10">
    <source>
        <dbReference type="Pfam" id="PF25917"/>
    </source>
</evidence>
<feature type="domain" description="Multidrug resistance protein MdtA-like alpha-helical hairpin" evidence="9">
    <location>
        <begin position="166"/>
        <end position="234"/>
    </location>
</feature>
<dbReference type="OrthoDB" id="9783047at2"/>
<keyword evidence="8" id="KW-1133">Transmembrane helix</keyword>
<dbReference type="Pfam" id="PF25967">
    <property type="entry name" value="RND-MFP_C"/>
    <property type="match status" value="1"/>
</dbReference>
<keyword evidence="6 8" id="KW-0472">Membrane</keyword>
<dbReference type="PANTHER" id="PTHR30469:SF12">
    <property type="entry name" value="MULTIDRUG RESISTANCE PROTEIN MDTA"/>
    <property type="match status" value="1"/>
</dbReference>
<organism evidence="13 14">
    <name type="scientific">Methylovirgula ligni</name>
    <dbReference type="NCBI Taxonomy" id="569860"/>
    <lineage>
        <taxon>Bacteria</taxon>
        <taxon>Pseudomonadati</taxon>
        <taxon>Pseudomonadota</taxon>
        <taxon>Alphaproteobacteria</taxon>
        <taxon>Hyphomicrobiales</taxon>
        <taxon>Beijerinckiaceae</taxon>
        <taxon>Methylovirgula</taxon>
    </lineage>
</organism>
<dbReference type="Gene3D" id="2.40.50.100">
    <property type="match status" value="1"/>
</dbReference>
<feature type="region of interest" description="Disordered" evidence="7">
    <location>
        <begin position="1"/>
        <end position="54"/>
    </location>
</feature>
<comment type="similarity">
    <text evidence="2">Belongs to the membrane fusion protein (MFP) (TC 8.A.1) family.</text>
</comment>
<dbReference type="Gene3D" id="1.10.287.470">
    <property type="entry name" value="Helix hairpin bin"/>
    <property type="match status" value="1"/>
</dbReference>
<evidence type="ECO:0000259" key="12">
    <source>
        <dbReference type="Pfam" id="PF25967"/>
    </source>
</evidence>
<feature type="region of interest" description="Disordered" evidence="7">
    <location>
        <begin position="434"/>
        <end position="453"/>
    </location>
</feature>
<protein>
    <submittedName>
        <fullName evidence="13">Multidrug efflux system membrane fusion protein</fullName>
    </submittedName>
</protein>
<dbReference type="InterPro" id="IPR058625">
    <property type="entry name" value="MdtA-like_BSH"/>
</dbReference>
<feature type="domain" description="Multidrug resistance protein MdtA-like barrel-sandwich hybrid" evidence="10">
    <location>
        <begin position="126"/>
        <end position="268"/>
    </location>
</feature>